<dbReference type="Pfam" id="PF12796">
    <property type="entry name" value="Ank_2"/>
    <property type="match status" value="1"/>
</dbReference>
<sequence>MGDDDMGGDWFTTSKINRAINAAKTKPSFKLENDNAFARLLEEDDDTSDEEATPPGRWHVQANGSYQQTRLNPSGSAGYSTRSAASAAQRQRQRLEEEAAAAANFLNETWHVHPSGSYGKENPRGTPGYPTASAASAAAKKGRERWHVFPNGEYGKKDDDYYGSRGYSNSDKASRAASELRKKIKADEEFAAAAVEREYNNKHRHFSASNIPSRIPSPHEGMKWHVNSRGDYDERTVSRQNTDSDNSYSSAFSTASAAARANAAALVVVGSGSKGEKEEALEELQEAAEDAEEEVVELMKSDTATEEEIEAADRAASAAAKLAKEAGKALSNGGSIQTQIVLDAIDELDSAATNAVTVSKSSNSYGADDERSDSVDTLSLTNNNVPVNYTNYYSAKLSPATPASRVSLKKKKAVGEREIGDMFGAIEHSNLAGVKRGIDNGVDVNFEFDMGATLLHFACEQGNIPIIELLLERGADLNKKNDHGNTPFYNACVFPDNMIEVVRTLMKYGPDVNTQNNKGSSPVFWVSTNYPPEILEEFLEITGADVNIKNNNGLTPIDEVRKYWKPLPEVVKILEKYSNKRKGSVFVPDLIANNDMINMSTGNQGSSSRHSFSQPVMPNETRGSDFVPDLIGNNDMLRMSTGNQDSASRLDLKQKTLTPPAFDNYGAKKHHVSAASMRRNGSLTHKNNKFGLLGNSAPRLKRNQTRSHNSIARANSHSAGRMNGSVHNSIARANSHSVGRMNGSVHDSIVHANSHNSVFSGLHAPLSRGREWGNMPLPGSVSHNSASAGKMNGSVHDSIVHANSHNSVFSGLHAPLSRGREWGNMPLPGSVSHNSASAGKMNGSVHNSTVRANSHSAGRMNGSVHDSIVRANSHSAGRMNGSVHNSIVRANSHSAGRMNGSVHNTVKKRVRCKRGETMTKFYGCVSKAVIAEQKAREKGIKNAVADLMHLQDRQRCTRGTRKYPAKTGKCMTPDQIAAYKLEHKRGKKE</sequence>
<organism evidence="5">
    <name type="scientific">viral metagenome</name>
    <dbReference type="NCBI Taxonomy" id="1070528"/>
    <lineage>
        <taxon>unclassified sequences</taxon>
        <taxon>metagenomes</taxon>
        <taxon>organismal metagenomes</taxon>
    </lineage>
</organism>
<dbReference type="EMBL" id="MN740096">
    <property type="protein sequence ID" value="QHT87662.1"/>
    <property type="molecule type" value="Genomic_DNA"/>
</dbReference>
<dbReference type="InterPro" id="IPR002110">
    <property type="entry name" value="Ankyrin_rpt"/>
</dbReference>
<keyword evidence="2" id="KW-0040">ANK repeat</keyword>
<dbReference type="SUPFAM" id="SSF48403">
    <property type="entry name" value="Ankyrin repeat"/>
    <property type="match status" value="1"/>
</dbReference>
<dbReference type="PROSITE" id="PS50088">
    <property type="entry name" value="ANK_REPEAT"/>
    <property type="match status" value="2"/>
</dbReference>
<dbReference type="GO" id="GO:0004842">
    <property type="term" value="F:ubiquitin-protein transferase activity"/>
    <property type="evidence" value="ECO:0007669"/>
    <property type="project" value="TreeGrafter"/>
</dbReference>
<dbReference type="InterPro" id="IPR036770">
    <property type="entry name" value="Ankyrin_rpt-contain_sf"/>
</dbReference>
<evidence type="ECO:0000256" key="4">
    <source>
        <dbReference type="SAM" id="MobiDB-lite"/>
    </source>
</evidence>
<dbReference type="Gene3D" id="1.25.40.20">
    <property type="entry name" value="Ankyrin repeat-containing domain"/>
    <property type="match status" value="1"/>
</dbReference>
<keyword evidence="3" id="KW-0175">Coiled coil</keyword>
<keyword evidence="1" id="KW-0677">Repeat</keyword>
<dbReference type="PROSITE" id="PS50297">
    <property type="entry name" value="ANK_REP_REGION"/>
    <property type="match status" value="1"/>
</dbReference>
<evidence type="ECO:0000313" key="5">
    <source>
        <dbReference type="EMBL" id="QHT87662.1"/>
    </source>
</evidence>
<feature type="coiled-coil region" evidence="3">
    <location>
        <begin position="274"/>
        <end position="308"/>
    </location>
</feature>
<evidence type="ECO:0000256" key="1">
    <source>
        <dbReference type="ARBA" id="ARBA00022737"/>
    </source>
</evidence>
<feature type="region of interest" description="Disordered" evidence="4">
    <location>
        <begin position="111"/>
        <end position="175"/>
    </location>
</feature>
<evidence type="ECO:0000256" key="2">
    <source>
        <dbReference type="ARBA" id="ARBA00023043"/>
    </source>
</evidence>
<feature type="compositionally biased region" description="Acidic residues" evidence="4">
    <location>
        <begin position="42"/>
        <end position="52"/>
    </location>
</feature>
<protein>
    <submittedName>
        <fullName evidence="5">Uncharacterized protein</fullName>
    </submittedName>
</protein>
<name>A0A6C0I4F0_9ZZZZ</name>
<evidence type="ECO:0000256" key="3">
    <source>
        <dbReference type="SAM" id="Coils"/>
    </source>
</evidence>
<feature type="compositionally biased region" description="Polar residues" evidence="4">
    <location>
        <begin position="602"/>
        <end position="616"/>
    </location>
</feature>
<feature type="region of interest" description="Disordered" evidence="4">
    <location>
        <begin position="40"/>
        <end position="97"/>
    </location>
</feature>
<accession>A0A6C0I4F0</accession>
<dbReference type="GO" id="GO:0085020">
    <property type="term" value="P:protein K6-linked ubiquitination"/>
    <property type="evidence" value="ECO:0007669"/>
    <property type="project" value="TreeGrafter"/>
</dbReference>
<dbReference type="AlphaFoldDB" id="A0A6C0I4F0"/>
<proteinExistence type="predicted"/>
<reference evidence="5" key="1">
    <citation type="journal article" date="2020" name="Nature">
        <title>Giant virus diversity and host interactions through global metagenomics.</title>
        <authorList>
            <person name="Schulz F."/>
            <person name="Roux S."/>
            <person name="Paez-Espino D."/>
            <person name="Jungbluth S."/>
            <person name="Walsh D.A."/>
            <person name="Denef V.J."/>
            <person name="McMahon K.D."/>
            <person name="Konstantinidis K.T."/>
            <person name="Eloe-Fadrosh E.A."/>
            <person name="Kyrpides N.C."/>
            <person name="Woyke T."/>
        </authorList>
    </citation>
    <scope>NUCLEOTIDE SEQUENCE</scope>
    <source>
        <strain evidence="5">GVMAG-M-3300023184-190</strain>
    </source>
</reference>
<dbReference type="PANTHER" id="PTHR24171:SF8">
    <property type="entry name" value="BRCA1-ASSOCIATED RING DOMAIN PROTEIN 1"/>
    <property type="match status" value="1"/>
</dbReference>
<dbReference type="GO" id="GO:0070531">
    <property type="term" value="C:BRCA1-A complex"/>
    <property type="evidence" value="ECO:0007669"/>
    <property type="project" value="TreeGrafter"/>
</dbReference>
<dbReference type="PANTHER" id="PTHR24171">
    <property type="entry name" value="ANKYRIN REPEAT DOMAIN-CONTAINING PROTEIN 39-RELATED"/>
    <property type="match status" value="1"/>
</dbReference>
<dbReference type="SMART" id="SM00248">
    <property type="entry name" value="ANK"/>
    <property type="match status" value="3"/>
</dbReference>
<feature type="compositionally biased region" description="Polar residues" evidence="4">
    <location>
        <begin position="62"/>
        <end position="81"/>
    </location>
</feature>
<dbReference type="GO" id="GO:0031436">
    <property type="term" value="C:BRCA1-BARD1 complex"/>
    <property type="evidence" value="ECO:0007669"/>
    <property type="project" value="TreeGrafter"/>
</dbReference>
<feature type="region of interest" description="Disordered" evidence="4">
    <location>
        <begin position="602"/>
        <end position="623"/>
    </location>
</feature>